<evidence type="ECO:0000313" key="1">
    <source>
        <dbReference type="EMBL" id="EJR77629.1"/>
    </source>
</evidence>
<name>A0A9W5L634_BACCE</name>
<gene>
    <name evidence="1" type="ORF">IK5_00353</name>
</gene>
<proteinExistence type="predicted"/>
<evidence type="ECO:0000313" key="2">
    <source>
        <dbReference type="Proteomes" id="UP000006967"/>
    </source>
</evidence>
<reference evidence="1 2" key="1">
    <citation type="submission" date="2012-04" db="EMBL/GenBank/DDBJ databases">
        <title>The Genome Sequence of Bacillus cereus VD154.</title>
        <authorList>
            <consortium name="The Broad Institute Genome Sequencing Platform"/>
            <consortium name="The Broad Institute Genome Sequencing Center for Infectious Disease"/>
            <person name="Feldgarden M."/>
            <person name="Van der Auwera G.A."/>
            <person name="Mahillon J."/>
            <person name="Duprez V."/>
            <person name="Timmery S."/>
            <person name="Mattelet C."/>
            <person name="Dierick K."/>
            <person name="Sun M."/>
            <person name="Yu Z."/>
            <person name="Zhu L."/>
            <person name="Hu X."/>
            <person name="Shank E.B."/>
            <person name="Swiecicka I."/>
            <person name="Hansen B.M."/>
            <person name="Andrup L."/>
            <person name="Young S.K."/>
            <person name="Zeng Q."/>
            <person name="Gargeya S."/>
            <person name="Fitzgerald M."/>
            <person name="Haas B."/>
            <person name="Abouelleil A."/>
            <person name="Alvarado L."/>
            <person name="Arachchi H.M."/>
            <person name="Berlin A."/>
            <person name="Chapman S.B."/>
            <person name="Goldberg J."/>
            <person name="Griggs A."/>
            <person name="Gujja S."/>
            <person name="Hansen M."/>
            <person name="Howarth C."/>
            <person name="Imamovic A."/>
            <person name="Larimer J."/>
            <person name="McCowen C."/>
            <person name="Montmayeur A."/>
            <person name="Murphy C."/>
            <person name="Neiman D."/>
            <person name="Pearson M."/>
            <person name="Priest M."/>
            <person name="Roberts A."/>
            <person name="Saif S."/>
            <person name="Shea T."/>
            <person name="Sisk P."/>
            <person name="Sykes S."/>
            <person name="Wortman J."/>
            <person name="Nusbaum C."/>
            <person name="Birren B."/>
        </authorList>
    </citation>
    <scope>NUCLEOTIDE SEQUENCE [LARGE SCALE GENOMIC DNA]</scope>
    <source>
        <strain evidence="1 2">VD154</strain>
    </source>
</reference>
<dbReference type="Proteomes" id="UP000006967">
    <property type="component" value="Unassembled WGS sequence"/>
</dbReference>
<sequence length="50" mass="5862">MEDGEVVSEIQLGKFRNDDLKAREEKLLKWLAVLGVFSLFESSKRYIIIF</sequence>
<dbReference type="EMBL" id="AHFG01000007">
    <property type="protein sequence ID" value="EJR77629.1"/>
    <property type="molecule type" value="Genomic_DNA"/>
</dbReference>
<accession>A0A9W5L634</accession>
<protein>
    <submittedName>
        <fullName evidence="1">Uncharacterized protein</fullName>
    </submittedName>
</protein>
<comment type="caution">
    <text evidence="1">The sequence shown here is derived from an EMBL/GenBank/DDBJ whole genome shotgun (WGS) entry which is preliminary data.</text>
</comment>
<organism evidence="1 2">
    <name type="scientific">Bacillus cereus VD154</name>
    <dbReference type="NCBI Taxonomy" id="1053238"/>
    <lineage>
        <taxon>Bacteria</taxon>
        <taxon>Bacillati</taxon>
        <taxon>Bacillota</taxon>
        <taxon>Bacilli</taxon>
        <taxon>Bacillales</taxon>
        <taxon>Bacillaceae</taxon>
        <taxon>Bacillus</taxon>
        <taxon>Bacillus cereus group</taxon>
    </lineage>
</organism>
<dbReference type="AlphaFoldDB" id="A0A9W5L634"/>